<keyword evidence="3" id="KW-1185">Reference proteome</keyword>
<proteinExistence type="predicted"/>
<sequence>MTTMFTDERTEAFAYDPVASHSAQFPLARPQETQPAGPAPRPWGLRNMVAVGDSASRELNGRYDHDRQLAVDDEGMPLHELHMGMTSTNMDGNEGPSEDWSAKDFAPDMPESN</sequence>
<name>A0A1I2BDT7_9ACTN</name>
<dbReference type="AlphaFoldDB" id="A0A1I2BDT7"/>
<dbReference type="NCBIfam" id="TIGR04186">
    <property type="entry name" value="GRASP_targ"/>
    <property type="match status" value="1"/>
</dbReference>
<feature type="region of interest" description="Disordered" evidence="1">
    <location>
        <begin position="83"/>
        <end position="113"/>
    </location>
</feature>
<evidence type="ECO:0000313" key="3">
    <source>
        <dbReference type="Proteomes" id="UP000198716"/>
    </source>
</evidence>
<dbReference type="Proteomes" id="UP000198716">
    <property type="component" value="Unassembled WGS sequence"/>
</dbReference>
<dbReference type="InterPro" id="IPR026496">
    <property type="entry name" value="GRASP_targ"/>
</dbReference>
<reference evidence="3" key="1">
    <citation type="submission" date="2016-10" db="EMBL/GenBank/DDBJ databases">
        <authorList>
            <person name="Varghese N."/>
            <person name="Submissions S."/>
        </authorList>
    </citation>
    <scope>NUCLEOTIDE SEQUENCE [LARGE SCALE GENOMIC DNA]</scope>
    <source>
        <strain evidence="3">DSM 45004</strain>
    </source>
</reference>
<gene>
    <name evidence="2" type="ORF">SAMN04487819_11652</name>
</gene>
<organism evidence="2 3">
    <name type="scientific">Actinopolyspora alba</name>
    <dbReference type="NCBI Taxonomy" id="673379"/>
    <lineage>
        <taxon>Bacteria</taxon>
        <taxon>Bacillati</taxon>
        <taxon>Actinomycetota</taxon>
        <taxon>Actinomycetes</taxon>
        <taxon>Actinopolysporales</taxon>
        <taxon>Actinopolysporaceae</taxon>
        <taxon>Actinopolyspora</taxon>
        <taxon>Actinopolyspora alba group</taxon>
    </lineage>
</organism>
<evidence type="ECO:0000313" key="2">
    <source>
        <dbReference type="EMBL" id="SFE54331.1"/>
    </source>
</evidence>
<evidence type="ECO:0000256" key="1">
    <source>
        <dbReference type="SAM" id="MobiDB-lite"/>
    </source>
</evidence>
<dbReference type="EMBL" id="FOMZ01000016">
    <property type="protein sequence ID" value="SFE54331.1"/>
    <property type="molecule type" value="Genomic_DNA"/>
</dbReference>
<protein>
    <submittedName>
        <fullName evidence="2">Putative ATP-grasp target RiPP</fullName>
    </submittedName>
</protein>
<accession>A0A1I2BDT7</accession>
<dbReference type="RefSeq" id="WP_245755651.1">
    <property type="nucleotide sequence ID" value="NZ_FOMZ01000016.1"/>
</dbReference>